<name>A0ACA9KE08_9GLOM</name>
<proteinExistence type="predicted"/>
<organism evidence="1 2">
    <name type="scientific">Cetraspora pellucida</name>
    <dbReference type="NCBI Taxonomy" id="1433469"/>
    <lineage>
        <taxon>Eukaryota</taxon>
        <taxon>Fungi</taxon>
        <taxon>Fungi incertae sedis</taxon>
        <taxon>Mucoromycota</taxon>
        <taxon>Glomeromycotina</taxon>
        <taxon>Glomeromycetes</taxon>
        <taxon>Diversisporales</taxon>
        <taxon>Gigasporaceae</taxon>
        <taxon>Cetraspora</taxon>
    </lineage>
</organism>
<dbReference type="EMBL" id="CAJVPW010000846">
    <property type="protein sequence ID" value="CAG8467581.1"/>
    <property type="molecule type" value="Genomic_DNA"/>
</dbReference>
<comment type="caution">
    <text evidence="1">The sequence shown here is derived from an EMBL/GenBank/DDBJ whole genome shotgun (WGS) entry which is preliminary data.</text>
</comment>
<evidence type="ECO:0000313" key="1">
    <source>
        <dbReference type="EMBL" id="CAG8467581.1"/>
    </source>
</evidence>
<dbReference type="Proteomes" id="UP000789366">
    <property type="component" value="Unassembled WGS sequence"/>
</dbReference>
<accession>A0ACA9KE08</accession>
<evidence type="ECO:0000313" key="2">
    <source>
        <dbReference type="Proteomes" id="UP000789366"/>
    </source>
</evidence>
<gene>
    <name evidence="1" type="ORF">SPELUC_LOCUS1544</name>
</gene>
<sequence length="407" mass="47497">MNNRQRTTQSQRREREKINQRHDLGRMNVECTHCSALHWLDERLTNSSIQSPKFGSCCHQEKVILPLLNSPPLLLKHLFENNDDEAKEFRTNICQYNAAHAFTSVGVNIDQTVLHGHGPYCFCISRELHHLSSSLLPVNEKDPQYAQLYIYDPAIAHLLRMDRNDNLSLQTMWKIQNILRTSHTFYLLYKQVHEILSQLDQNNTSNTNLAIYLHYTGTTNRHRYNLPTVDEIAILLPGGKLFQEFIVNAWATTEQNRLRYLRNNQSILRADLYQGLADAAGEITSRELSLNNLRCRIILPSTHIGSLSFFETCETLEIARQYTYQEFPQHFTWNKFNKTWKLRKQDFAIGRLYFTDPSAEERFYLRLLLTKVRGPRSFDHLKTINGTTYLTFKDACIALGLLEDDNE</sequence>
<keyword evidence="2" id="KW-1185">Reference proteome</keyword>
<protein>
    <submittedName>
        <fullName evidence="1">6869_t:CDS:1</fullName>
    </submittedName>
</protein>
<reference evidence="1" key="1">
    <citation type="submission" date="2021-06" db="EMBL/GenBank/DDBJ databases">
        <authorList>
            <person name="Kallberg Y."/>
            <person name="Tangrot J."/>
            <person name="Rosling A."/>
        </authorList>
    </citation>
    <scope>NUCLEOTIDE SEQUENCE</scope>
    <source>
        <strain evidence="1">28 12/20/2015</strain>
    </source>
</reference>